<dbReference type="Gene3D" id="2.60.40.1890">
    <property type="entry name" value="PCu(A)C copper chaperone"/>
    <property type="match status" value="1"/>
</dbReference>
<dbReference type="Pfam" id="PF04314">
    <property type="entry name" value="PCuAC"/>
    <property type="match status" value="1"/>
</dbReference>
<dbReference type="OrthoDB" id="9796962at2"/>
<dbReference type="Proteomes" id="UP000248925">
    <property type="component" value="Unassembled WGS sequence"/>
</dbReference>
<accession>A0A2W4CJX5</accession>
<comment type="caution">
    <text evidence="2">The sequence shown here is derived from an EMBL/GenBank/DDBJ whole genome shotgun (WGS) entry which is preliminary data.</text>
</comment>
<dbReference type="PANTHER" id="PTHR36302">
    <property type="entry name" value="BLR7088 PROTEIN"/>
    <property type="match status" value="1"/>
</dbReference>
<organism evidence="2 3">
    <name type="scientific">Rhizobium tubonense</name>
    <dbReference type="NCBI Taxonomy" id="484088"/>
    <lineage>
        <taxon>Bacteria</taxon>
        <taxon>Pseudomonadati</taxon>
        <taxon>Pseudomonadota</taxon>
        <taxon>Alphaproteobacteria</taxon>
        <taxon>Hyphomicrobiales</taxon>
        <taxon>Rhizobiaceae</taxon>
        <taxon>Rhizobium/Agrobacterium group</taxon>
        <taxon>Rhizobium</taxon>
    </lineage>
</organism>
<dbReference type="AlphaFoldDB" id="A0A2W4CJX5"/>
<reference evidence="2 3" key="1">
    <citation type="journal article" date="2018" name="Sci. Rep.">
        <title>Rhizobium tumorigenes sp. nov., a novel plant tumorigenic bacterium isolated from cane gall tumors on thornless blackberry.</title>
        <authorList>
            <person name="Kuzmanovi N."/>
            <person name="Smalla K."/>
            <person name="Gronow S."/>
            <person name="PuBawska J."/>
        </authorList>
    </citation>
    <scope>NUCLEOTIDE SEQUENCE [LARGE SCALE GENOMIC DNA]</scope>
    <source>
        <strain evidence="2 3">CCBAU 85046</strain>
    </source>
</reference>
<evidence type="ECO:0008006" key="4">
    <source>
        <dbReference type="Google" id="ProtNLM"/>
    </source>
</evidence>
<name>A0A2W4CJX5_9HYPH</name>
<dbReference type="EMBL" id="PCDP01000036">
    <property type="protein sequence ID" value="PZM13189.1"/>
    <property type="molecule type" value="Genomic_DNA"/>
</dbReference>
<evidence type="ECO:0000313" key="3">
    <source>
        <dbReference type="Proteomes" id="UP000248925"/>
    </source>
</evidence>
<evidence type="ECO:0000256" key="1">
    <source>
        <dbReference type="SAM" id="SignalP"/>
    </source>
</evidence>
<feature type="signal peptide" evidence="1">
    <location>
        <begin position="1"/>
        <end position="25"/>
    </location>
</feature>
<dbReference type="PANTHER" id="PTHR36302:SF1">
    <property type="entry name" value="COPPER CHAPERONE PCU(A)C"/>
    <property type="match status" value="1"/>
</dbReference>
<sequence>MSRPRLIAVAIFSSIAVFSLSVAVADAQQADDMSKMPGMKMQMSTAKAPVGAAAAKLGDLDLSGGYVKAMLPGQPVGGGYVTIHNGGSNDDRLVSVKSGDAGKVELHEMKMEGDIMKMRELKEGIAVPAGATVSLSPNTLHMMFKQVKTPFKQGATVPVTLTFEKAGAVELALPVTSAKGN</sequence>
<dbReference type="InterPro" id="IPR036182">
    <property type="entry name" value="PCuAC_sf"/>
</dbReference>
<keyword evidence="3" id="KW-1185">Reference proteome</keyword>
<dbReference type="InterPro" id="IPR007410">
    <property type="entry name" value="LpqE-like"/>
</dbReference>
<protein>
    <recommendedName>
        <fullName evidence="4">Copper chaperone PCu(A)C</fullName>
    </recommendedName>
</protein>
<gene>
    <name evidence="2" type="ORF">CPY51_16950</name>
</gene>
<dbReference type="SUPFAM" id="SSF110087">
    <property type="entry name" value="DR1885-like metal-binding protein"/>
    <property type="match status" value="1"/>
</dbReference>
<dbReference type="RefSeq" id="WP_111161384.1">
    <property type="nucleotide sequence ID" value="NZ_PCDP01000036.1"/>
</dbReference>
<feature type="chain" id="PRO_5015967262" description="Copper chaperone PCu(A)C" evidence="1">
    <location>
        <begin position="26"/>
        <end position="181"/>
    </location>
</feature>
<proteinExistence type="predicted"/>
<evidence type="ECO:0000313" key="2">
    <source>
        <dbReference type="EMBL" id="PZM13189.1"/>
    </source>
</evidence>
<keyword evidence="1" id="KW-0732">Signal</keyword>
<dbReference type="InterPro" id="IPR058248">
    <property type="entry name" value="Lxx211020-like"/>
</dbReference>